<evidence type="ECO:0008006" key="3">
    <source>
        <dbReference type="Google" id="ProtNLM"/>
    </source>
</evidence>
<dbReference type="Proteomes" id="UP000182258">
    <property type="component" value="Unassembled WGS sequence"/>
</dbReference>
<evidence type="ECO:0000313" key="2">
    <source>
        <dbReference type="Proteomes" id="UP000182258"/>
    </source>
</evidence>
<gene>
    <name evidence="1" type="ORF">SAMN04488059_11836</name>
</gene>
<protein>
    <recommendedName>
        <fullName evidence="3">Lysine-specific metallo-endopeptidase</fullName>
    </recommendedName>
</protein>
<dbReference type="EMBL" id="FOMB01000018">
    <property type="protein sequence ID" value="SFD03632.1"/>
    <property type="molecule type" value="Genomic_DNA"/>
</dbReference>
<organism evidence="1 2">
    <name type="scientific">Devosia psychrophila</name>
    <dbReference type="NCBI Taxonomy" id="728005"/>
    <lineage>
        <taxon>Bacteria</taxon>
        <taxon>Pseudomonadati</taxon>
        <taxon>Pseudomonadota</taxon>
        <taxon>Alphaproteobacteria</taxon>
        <taxon>Hyphomicrobiales</taxon>
        <taxon>Devosiaceae</taxon>
        <taxon>Devosia</taxon>
    </lineage>
</organism>
<evidence type="ECO:0000313" key="1">
    <source>
        <dbReference type="EMBL" id="SFD03632.1"/>
    </source>
</evidence>
<proteinExistence type="predicted"/>
<accession>A0A1I1P238</accession>
<reference evidence="1 2" key="1">
    <citation type="submission" date="2016-10" db="EMBL/GenBank/DDBJ databases">
        <authorList>
            <person name="de Groot N.N."/>
        </authorList>
    </citation>
    <scope>NUCLEOTIDE SEQUENCE [LARGE SCALE GENOMIC DNA]</scope>
    <source>
        <strain evidence="1 2">CGMCC 1.10210</strain>
    </source>
</reference>
<dbReference type="AlphaFoldDB" id="A0A1I1P238"/>
<dbReference type="STRING" id="728005.SAMN04488059_11836"/>
<sequence>MWPVYVGFSEQDRGVAGVSQRDDCLAAGTKAELSAQMIRCIVAICIFLLAIPTPANAASALDAALDAAVETFEKALPELGETEFGVDVAAYRNALGLQPFHSAYWGGTITLDIERREGATGSCSSFAAFVVIPPENGTVRLVLCLQFFTPGADALRELTMLHEMVHVVAGADECRAMAFAATAQMAATGAFTSVDAYWRSSGCEASRYSLPS</sequence>
<name>A0A1I1P238_9HYPH</name>